<protein>
    <recommendedName>
        <fullName evidence="4">Type I-B CRISPR-associated protein Cas8b1/Cst1</fullName>
    </recommendedName>
</protein>
<gene>
    <name evidence="2" type="ORF">O163_06705</name>
</gene>
<dbReference type="PATRIC" id="fig|1388761.3.peg.1348"/>
<dbReference type="EMBL" id="AXDC01000014">
    <property type="protein sequence ID" value="ERM92161.1"/>
    <property type="molecule type" value="Genomic_DNA"/>
</dbReference>
<sequence>MTLPVPIRLKKETYKVYKTGLPFYDAARLIGVAHLFFGTASAEVKDKGAYWEVSGVAVGRDENQIIWVLERLEPTKKEEQLFERNGRFLWDELSGYFSTEISSWRRRRRRKEELKAEYDAALQIGTRGIDPLRKYEILAPRSTGETKKKFKDYFQEVAAATLGRAFAAYVVNRSKRQTDEMYILPIFRERFVISGFLTYERIFQHAGGGWVAAVMGALSILLDLTAKRLPVADFAYTREVKGPTRQPIFSSSGYLGLERLCAYWWDNIVQKGHQQALQLLRNFRQFLHETRGQNVHEQVQHLARWVAEFVANPSVDAIVKIEQLKARILAASQSQNLQGAFVARQLLGTSMLLQEVRNMMSMDLPEIPQQVAEALARALSFDEKGWMNQFTRLENAVNFSQFIQQLEHIISRGYYREQQEQGQTPDIRQALTRAQDLAGTLLGIEVQLRDEKAFRAWKAIFLLDVLSRARFRREISTEIDTPTEPAETSETTSEEN</sequence>
<comment type="caution">
    <text evidence="2">The sequence shown here is derived from an EMBL/GenBank/DDBJ whole genome shotgun (WGS) entry which is preliminary data.</text>
</comment>
<reference evidence="2 3" key="1">
    <citation type="journal article" date="2013" name="Genome Announc.">
        <title>Draft Genome Sequence of an Anaerobic and Extremophilic Bacterium, Caldanaerobacter yonseiensis, Isolated from a Geothermal Hot Stream.</title>
        <authorList>
            <person name="Lee S.J."/>
            <person name="Lee Y.J."/>
            <person name="Park G.S."/>
            <person name="Kim B.C."/>
            <person name="Lee S.J."/>
            <person name="Shin J.H."/>
            <person name="Lee D.W."/>
        </authorList>
    </citation>
    <scope>NUCLEOTIDE SEQUENCE [LARGE SCALE GENOMIC DNA]</scope>
    <source>
        <strain evidence="2 3">KB-1</strain>
    </source>
</reference>
<dbReference type="RefSeq" id="WP_022587849.1">
    <property type="nucleotide sequence ID" value="NZ_AXDC01000014.1"/>
</dbReference>
<dbReference type="Proteomes" id="UP000016856">
    <property type="component" value="Unassembled WGS sequence"/>
</dbReference>
<proteinExistence type="predicted"/>
<dbReference type="AlphaFoldDB" id="U5CT82"/>
<feature type="region of interest" description="Disordered" evidence="1">
    <location>
        <begin position="477"/>
        <end position="496"/>
    </location>
</feature>
<feature type="compositionally biased region" description="Low complexity" evidence="1">
    <location>
        <begin position="482"/>
        <end position="496"/>
    </location>
</feature>
<evidence type="ECO:0000313" key="2">
    <source>
        <dbReference type="EMBL" id="ERM92161.1"/>
    </source>
</evidence>
<evidence type="ECO:0000256" key="1">
    <source>
        <dbReference type="SAM" id="MobiDB-lite"/>
    </source>
</evidence>
<evidence type="ECO:0000313" key="3">
    <source>
        <dbReference type="Proteomes" id="UP000016856"/>
    </source>
</evidence>
<name>U5CT82_CALSX</name>
<organism evidence="2 3">
    <name type="scientific">Caldanaerobacter subterraneus subsp. yonseiensis KB-1</name>
    <dbReference type="NCBI Taxonomy" id="1388761"/>
    <lineage>
        <taxon>Bacteria</taxon>
        <taxon>Bacillati</taxon>
        <taxon>Bacillota</taxon>
        <taxon>Clostridia</taxon>
        <taxon>Thermoanaerobacterales</taxon>
        <taxon>Thermoanaerobacteraceae</taxon>
        <taxon>Caldanaerobacter</taxon>
    </lineage>
</organism>
<evidence type="ECO:0008006" key="4">
    <source>
        <dbReference type="Google" id="ProtNLM"/>
    </source>
</evidence>
<accession>U5CT82</accession>